<evidence type="ECO:0000259" key="2">
    <source>
        <dbReference type="Pfam" id="PF07883"/>
    </source>
</evidence>
<dbReference type="Pfam" id="PF07883">
    <property type="entry name" value="Cupin_2"/>
    <property type="match status" value="1"/>
</dbReference>
<name>A0AAI9IHI0_9BURK</name>
<dbReference type="Proteomes" id="UP000006772">
    <property type="component" value="Unassembled WGS sequence"/>
</dbReference>
<dbReference type="EMBL" id="AEEC02000003">
    <property type="protein sequence ID" value="EOA06311.1"/>
    <property type="molecule type" value="Genomic_DNA"/>
</dbReference>
<dbReference type="InterPro" id="IPR011051">
    <property type="entry name" value="RmlC_Cupin_sf"/>
</dbReference>
<protein>
    <recommendedName>
        <fullName evidence="2">Cupin type-2 domain-containing protein</fullName>
    </recommendedName>
</protein>
<accession>A0AAI9IHI0</accession>
<dbReference type="InterPro" id="IPR014710">
    <property type="entry name" value="RmlC-like_jellyroll"/>
</dbReference>
<dbReference type="SUPFAM" id="SSF51182">
    <property type="entry name" value="RmlC-like cupins"/>
    <property type="match status" value="1"/>
</dbReference>
<proteinExistence type="predicted"/>
<feature type="domain" description="Cupin type-2" evidence="2">
    <location>
        <begin position="55"/>
        <end position="101"/>
    </location>
</feature>
<dbReference type="AlphaFoldDB" id="A0AAI9IHI0"/>
<gene>
    <name evidence="3" type="ORF">HFRIS_003618</name>
</gene>
<comment type="caution">
    <text evidence="3">The sequence shown here is derived from an EMBL/GenBank/DDBJ whole genome shotgun (WGS) entry which is preliminary data.</text>
</comment>
<organism evidence="3 4">
    <name type="scientific">Herbaspirillum frisingense GSF30</name>
    <dbReference type="NCBI Taxonomy" id="864073"/>
    <lineage>
        <taxon>Bacteria</taxon>
        <taxon>Pseudomonadati</taxon>
        <taxon>Pseudomonadota</taxon>
        <taxon>Betaproteobacteria</taxon>
        <taxon>Burkholderiales</taxon>
        <taxon>Oxalobacteraceae</taxon>
        <taxon>Herbaspirillum</taxon>
    </lineage>
</organism>
<feature type="region of interest" description="Disordered" evidence="1">
    <location>
        <begin position="1"/>
        <end position="30"/>
    </location>
</feature>
<evidence type="ECO:0000313" key="3">
    <source>
        <dbReference type="EMBL" id="EOA06311.1"/>
    </source>
</evidence>
<evidence type="ECO:0000256" key="1">
    <source>
        <dbReference type="SAM" id="MobiDB-lite"/>
    </source>
</evidence>
<dbReference type="RefSeq" id="WP_006461871.1">
    <property type="nucleotide sequence ID" value="NZ_AEEC02000003.1"/>
</dbReference>
<dbReference type="Gene3D" id="2.60.120.10">
    <property type="entry name" value="Jelly Rolls"/>
    <property type="match status" value="1"/>
</dbReference>
<evidence type="ECO:0000313" key="4">
    <source>
        <dbReference type="Proteomes" id="UP000006772"/>
    </source>
</evidence>
<feature type="compositionally biased region" description="Polar residues" evidence="1">
    <location>
        <begin position="1"/>
        <end position="23"/>
    </location>
</feature>
<sequence length="122" mass="13477">MSSLSNPTDPHCQPLQTDWQNPQAAPGMHTVEGQHLNIGIGVFRRGQHSEVPPQPQGEEVATVLEGMFLVEAAGERYELSPGEGIIIPPNEPRRWTCQSERGALYRVITRLDQLPPVEESVS</sequence>
<reference evidence="3 4" key="1">
    <citation type="journal article" date="2013" name="Front. Microbiol.">
        <title>The genome of the endophytic bacterium H. frisingense GSF30(T) identifies diverse strategies in the Herbaspirillum genus to interact with plants.</title>
        <authorList>
            <person name="Straub D."/>
            <person name="Rothballer M."/>
            <person name="Hartmann A."/>
            <person name="Ludewig U."/>
        </authorList>
    </citation>
    <scope>NUCLEOTIDE SEQUENCE [LARGE SCALE GENOMIC DNA]</scope>
    <source>
        <strain evidence="3 4">GSF30</strain>
    </source>
</reference>
<dbReference type="InterPro" id="IPR013096">
    <property type="entry name" value="Cupin_2"/>
</dbReference>